<dbReference type="STRING" id="1888995.BD935_01830"/>
<evidence type="ECO:0000313" key="3">
    <source>
        <dbReference type="Proteomes" id="UP000183080"/>
    </source>
</evidence>
<protein>
    <recommendedName>
        <fullName evidence="4">IMP dehydrogenase/GMP reductase domain-containing protein</fullName>
    </recommendedName>
</protein>
<name>A0A1J5TC87_9ARCH</name>
<gene>
    <name evidence="2" type="ORF">BD935_01830</name>
</gene>
<sequence>MSDDDTENSGTENNVSEAPASTPSEGIMGQIDNYFGISKAGSSVEGEIRAGVRSACSYVGARRIKDLPKCTTFVRVNITTNEIYTSLEVS</sequence>
<dbReference type="SUPFAM" id="SSF51412">
    <property type="entry name" value="Inosine monophosphate dehydrogenase (IMPDH)"/>
    <property type="match status" value="1"/>
</dbReference>
<dbReference type="EMBL" id="MIZA01000020">
    <property type="protein sequence ID" value="OIR18522.1"/>
    <property type="molecule type" value="Genomic_DNA"/>
</dbReference>
<dbReference type="Proteomes" id="UP000183080">
    <property type="component" value="Unassembled WGS sequence"/>
</dbReference>
<evidence type="ECO:0000256" key="1">
    <source>
        <dbReference type="SAM" id="MobiDB-lite"/>
    </source>
</evidence>
<feature type="region of interest" description="Disordered" evidence="1">
    <location>
        <begin position="1"/>
        <end position="27"/>
    </location>
</feature>
<comment type="caution">
    <text evidence="2">The sequence shown here is derived from an EMBL/GenBank/DDBJ whole genome shotgun (WGS) entry which is preliminary data.</text>
</comment>
<evidence type="ECO:0008006" key="4">
    <source>
        <dbReference type="Google" id="ProtNLM"/>
    </source>
</evidence>
<dbReference type="AlphaFoldDB" id="A0A1J5TC87"/>
<evidence type="ECO:0000313" key="2">
    <source>
        <dbReference type="EMBL" id="OIR18522.1"/>
    </source>
</evidence>
<dbReference type="InterPro" id="IPR013785">
    <property type="entry name" value="Aldolase_TIM"/>
</dbReference>
<proteinExistence type="predicted"/>
<dbReference type="Gene3D" id="3.20.20.70">
    <property type="entry name" value="Aldolase class I"/>
    <property type="match status" value="1"/>
</dbReference>
<accession>A0A1J5TC87</accession>
<feature type="compositionally biased region" description="Polar residues" evidence="1">
    <location>
        <begin position="8"/>
        <end position="24"/>
    </location>
</feature>
<reference evidence="2 3" key="1">
    <citation type="submission" date="2016-08" db="EMBL/GenBank/DDBJ databases">
        <title>New Insights into Marine Group III Euryarchaeota, from dark to light.</title>
        <authorList>
            <person name="Haro-Moreno J.M."/>
            <person name="Rodriguez-Valera F."/>
            <person name="Lopez-Garcia P."/>
            <person name="Moreira D."/>
            <person name="Martin-Cuadrado A.B."/>
        </authorList>
    </citation>
    <scope>NUCLEOTIDE SEQUENCE [LARGE SCALE GENOMIC DNA]</scope>
    <source>
        <strain evidence="2">CG-Epi1</strain>
    </source>
</reference>
<organism evidence="2 3">
    <name type="scientific">Marine Group III euryarchaeote CG-Epi1</name>
    <dbReference type="NCBI Taxonomy" id="1888995"/>
    <lineage>
        <taxon>Archaea</taxon>
        <taxon>Methanobacteriati</taxon>
        <taxon>Thermoplasmatota</taxon>
        <taxon>Thermoplasmata</taxon>
        <taxon>Candidatus Thermoprofundales</taxon>
    </lineage>
</organism>